<proteinExistence type="predicted"/>
<name>A0A366F6W7_9HYPH</name>
<organism evidence="1 2">
    <name type="scientific">Roseiarcus fermentans</name>
    <dbReference type="NCBI Taxonomy" id="1473586"/>
    <lineage>
        <taxon>Bacteria</taxon>
        <taxon>Pseudomonadati</taxon>
        <taxon>Pseudomonadota</taxon>
        <taxon>Alphaproteobacteria</taxon>
        <taxon>Hyphomicrobiales</taxon>
        <taxon>Roseiarcaceae</taxon>
        <taxon>Roseiarcus</taxon>
    </lineage>
</organism>
<gene>
    <name evidence="1" type="ORF">DFR50_11953</name>
</gene>
<dbReference type="Proteomes" id="UP000253529">
    <property type="component" value="Unassembled WGS sequence"/>
</dbReference>
<dbReference type="AlphaFoldDB" id="A0A366F6W7"/>
<keyword evidence="2" id="KW-1185">Reference proteome</keyword>
<sequence>MPDDENLTPATAADVADALAFALRFHGRKRVHNADEFMSVIVAERLVEHLERSGFVIMKKPPLCGGGALGRGFEGDR</sequence>
<evidence type="ECO:0000313" key="1">
    <source>
        <dbReference type="EMBL" id="RBP10382.1"/>
    </source>
</evidence>
<dbReference type="EMBL" id="QNRK01000019">
    <property type="protein sequence ID" value="RBP10382.1"/>
    <property type="molecule type" value="Genomic_DNA"/>
</dbReference>
<accession>A0A366F6W7</accession>
<protein>
    <submittedName>
        <fullName evidence="1">Uncharacterized protein</fullName>
    </submittedName>
</protein>
<reference evidence="1 2" key="1">
    <citation type="submission" date="2018-06" db="EMBL/GenBank/DDBJ databases">
        <title>Genomic Encyclopedia of Type Strains, Phase IV (KMG-IV): sequencing the most valuable type-strain genomes for metagenomic binning, comparative biology and taxonomic classification.</title>
        <authorList>
            <person name="Goeker M."/>
        </authorList>
    </citation>
    <scope>NUCLEOTIDE SEQUENCE [LARGE SCALE GENOMIC DNA]</scope>
    <source>
        <strain evidence="1 2">DSM 24875</strain>
    </source>
</reference>
<evidence type="ECO:0000313" key="2">
    <source>
        <dbReference type="Proteomes" id="UP000253529"/>
    </source>
</evidence>
<dbReference type="OrthoDB" id="7274058at2"/>
<comment type="caution">
    <text evidence="1">The sequence shown here is derived from an EMBL/GenBank/DDBJ whole genome shotgun (WGS) entry which is preliminary data.</text>
</comment>
<dbReference type="RefSeq" id="WP_113890509.1">
    <property type="nucleotide sequence ID" value="NZ_QNRK01000019.1"/>
</dbReference>